<comment type="caution">
    <text evidence="1">The sequence shown here is derived from an EMBL/GenBank/DDBJ whole genome shotgun (WGS) entry which is preliminary data.</text>
</comment>
<evidence type="ECO:0008006" key="3">
    <source>
        <dbReference type="Google" id="ProtNLM"/>
    </source>
</evidence>
<name>A0A318KVF3_9NEIS</name>
<evidence type="ECO:0000313" key="2">
    <source>
        <dbReference type="Proteomes" id="UP000247555"/>
    </source>
</evidence>
<accession>A0A318KVF3</accession>
<evidence type="ECO:0000313" key="1">
    <source>
        <dbReference type="EMBL" id="PXX77193.1"/>
    </source>
</evidence>
<dbReference type="AlphaFoldDB" id="A0A318KVF3"/>
<dbReference type="EMBL" id="QJKI01000018">
    <property type="protein sequence ID" value="PXX77193.1"/>
    <property type="molecule type" value="Genomic_DNA"/>
</dbReference>
<organism evidence="1 2">
    <name type="scientific">Rivihabitans pingtungensis</name>
    <dbReference type="NCBI Taxonomy" id="1054498"/>
    <lineage>
        <taxon>Bacteria</taxon>
        <taxon>Pseudomonadati</taxon>
        <taxon>Pseudomonadota</taxon>
        <taxon>Betaproteobacteria</taxon>
        <taxon>Neisseriales</taxon>
        <taxon>Aquaspirillaceae</taxon>
        <taxon>Rivihabitans</taxon>
    </lineage>
</organism>
<gene>
    <name evidence="1" type="ORF">DFR34_1182</name>
</gene>
<dbReference type="OrthoDB" id="7057642at2"/>
<dbReference type="Proteomes" id="UP000247555">
    <property type="component" value="Unassembled WGS sequence"/>
</dbReference>
<protein>
    <recommendedName>
        <fullName evidence="3">DUF2946 family protein</fullName>
    </recommendedName>
</protein>
<proteinExistence type="predicted"/>
<sequence>MDDSVLAAMAKWPNVPEVFGWLSLDARGQWRLRGEPLNHPAMLAFIQRNYTCDRQGRAYFQNGPQRVYVTLEAAPYIARFRQGSWQLHDGEPVHWIGGAFLTPDGSLFIDANRGKLAGVDDHDLDVVLALLRTRQGQPLDEAGWAHWLAGEVEYFLHSPPQPPVRLEQTGLDALHERFRIQPNPQADQ</sequence>
<dbReference type="RefSeq" id="WP_110391424.1">
    <property type="nucleotide sequence ID" value="NZ_QJKI01000018.1"/>
</dbReference>
<reference evidence="1 2" key="1">
    <citation type="submission" date="2018-05" db="EMBL/GenBank/DDBJ databases">
        <title>Genomic Encyclopedia of Type Strains, Phase IV (KMG-IV): sequencing the most valuable type-strain genomes for metagenomic binning, comparative biology and taxonomic classification.</title>
        <authorList>
            <person name="Goeker M."/>
        </authorList>
    </citation>
    <scope>NUCLEOTIDE SEQUENCE [LARGE SCALE GENOMIC DNA]</scope>
    <source>
        <strain evidence="1 2">DSM 29661</strain>
    </source>
</reference>
<keyword evidence="2" id="KW-1185">Reference proteome</keyword>
<dbReference type="InterPro" id="IPR021332">
    <property type="entry name" value="DUF2944"/>
</dbReference>
<dbReference type="Pfam" id="PF11161">
    <property type="entry name" value="DUF2944"/>
    <property type="match status" value="1"/>
</dbReference>